<dbReference type="InterPro" id="IPR053737">
    <property type="entry name" value="Type_II_TA_Toxin"/>
</dbReference>
<evidence type="ECO:0000313" key="2">
    <source>
        <dbReference type="EMBL" id="CAG8525844.1"/>
    </source>
</evidence>
<dbReference type="GO" id="GO:0016301">
    <property type="term" value="F:kinase activity"/>
    <property type="evidence" value="ECO:0007669"/>
    <property type="project" value="InterPro"/>
</dbReference>
<dbReference type="InterPro" id="IPR036597">
    <property type="entry name" value="Fido-like_dom_sf"/>
</dbReference>
<reference evidence="2" key="1">
    <citation type="submission" date="2021-06" db="EMBL/GenBank/DDBJ databases">
        <authorList>
            <person name="Kallberg Y."/>
            <person name="Tangrot J."/>
            <person name="Rosling A."/>
        </authorList>
    </citation>
    <scope>NUCLEOTIDE SEQUENCE</scope>
    <source>
        <strain evidence="2">MT106</strain>
    </source>
</reference>
<dbReference type="PROSITE" id="PS51459">
    <property type="entry name" value="FIDO"/>
    <property type="match status" value="1"/>
</dbReference>
<dbReference type="InterPro" id="IPR003812">
    <property type="entry name" value="Fido"/>
</dbReference>
<dbReference type="Proteomes" id="UP000789831">
    <property type="component" value="Unassembled WGS sequence"/>
</dbReference>
<dbReference type="EMBL" id="CAJVPL010000741">
    <property type="protein sequence ID" value="CAG8525844.1"/>
    <property type="molecule type" value="Genomic_DNA"/>
</dbReference>
<evidence type="ECO:0000313" key="3">
    <source>
        <dbReference type="Proteomes" id="UP000789831"/>
    </source>
</evidence>
<gene>
    <name evidence="2" type="ORF">AGERDE_LOCUS5472</name>
</gene>
<dbReference type="PANTHER" id="PTHR39426:SF1">
    <property type="entry name" value="HOMOLOGY TO DEATH-ON-CURING PROTEIN OF PHAGE P1"/>
    <property type="match status" value="1"/>
</dbReference>
<keyword evidence="3" id="KW-1185">Reference proteome</keyword>
<evidence type="ECO:0000259" key="1">
    <source>
        <dbReference type="PROSITE" id="PS51459"/>
    </source>
</evidence>
<dbReference type="AlphaFoldDB" id="A0A9N9AAJ3"/>
<proteinExistence type="predicted"/>
<accession>A0A9N9AAJ3</accession>
<dbReference type="NCBIfam" id="TIGR01550">
    <property type="entry name" value="DOC_P1"/>
    <property type="match status" value="1"/>
</dbReference>
<dbReference type="InterPro" id="IPR006440">
    <property type="entry name" value="Doc"/>
</dbReference>
<name>A0A9N9AAJ3_9GLOM</name>
<feature type="domain" description="Fido" evidence="1">
    <location>
        <begin position="254"/>
        <end position="376"/>
    </location>
</feature>
<dbReference type="Pfam" id="PF02661">
    <property type="entry name" value="Fic"/>
    <property type="match status" value="1"/>
</dbReference>
<dbReference type="OrthoDB" id="2406964at2759"/>
<dbReference type="Gene3D" id="1.20.120.1870">
    <property type="entry name" value="Fic/DOC protein, Fido domain"/>
    <property type="match status" value="1"/>
</dbReference>
<dbReference type="SUPFAM" id="SSF140931">
    <property type="entry name" value="Fic-like"/>
    <property type="match status" value="1"/>
</dbReference>
<protein>
    <submittedName>
        <fullName evidence="2">10044_t:CDS:1</fullName>
    </submittedName>
</protein>
<sequence length="376" mass="42769">MFVEKISIYLLGATFYFSRITKQDIDVKHNSDPSARDTTFNEILANRDARFLTELTDYRAKFNAELTSRDENFTAEVQRILTMLNTSTARLDEIERVFQAYNNNFERILLEFASIRETIVILQNGKHYAIVRRIDPIEEPELQDIALSDQQSEANLSENSSESSERGCSLDEMCNIVAVEILNLRIGKLGSKLDKIGTWIDSKANNSLSGRSNYQLPPEVGRFSGKKWSEISARTAQKDLQKEAQNYVIRKNWDLYSSLLDNHNLIMNGMGQQQHIMDIGLLESAFHRPKFMFFYEKASLYRMAAGLGESIIKNHPFLDGNKRAGHLSISAFLLLNGYDLVADKVSTEKITLGVAMGNINIDILESWIASNVKPYE</sequence>
<comment type="caution">
    <text evidence="2">The sequence shown here is derived from an EMBL/GenBank/DDBJ whole genome shotgun (WGS) entry which is preliminary data.</text>
</comment>
<dbReference type="PANTHER" id="PTHR39426">
    <property type="entry name" value="HOMOLOGY TO DEATH-ON-CURING PROTEIN OF PHAGE P1"/>
    <property type="match status" value="1"/>
</dbReference>
<organism evidence="2 3">
    <name type="scientific">Ambispora gerdemannii</name>
    <dbReference type="NCBI Taxonomy" id="144530"/>
    <lineage>
        <taxon>Eukaryota</taxon>
        <taxon>Fungi</taxon>
        <taxon>Fungi incertae sedis</taxon>
        <taxon>Mucoromycota</taxon>
        <taxon>Glomeromycotina</taxon>
        <taxon>Glomeromycetes</taxon>
        <taxon>Archaeosporales</taxon>
        <taxon>Ambisporaceae</taxon>
        <taxon>Ambispora</taxon>
    </lineage>
</organism>